<proteinExistence type="predicted"/>
<sequence>MLFPVPFARPSLLPSRLALLPLAHNIHTSSQRTSLTTSPRPSLPPSSNPTQTPLQTRTLTTIPYRINGSFTCPDRRAVLYLHRHGNGTGTRGMKVRSSVKKLCEGCKVRQEGGKGRGGGGR</sequence>
<gene>
    <name evidence="2" type="ORF">HETSPECPRED_005952</name>
</gene>
<name>A0A8H3EFX5_9LECA</name>
<feature type="region of interest" description="Disordered" evidence="1">
    <location>
        <begin position="27"/>
        <end position="56"/>
    </location>
</feature>
<dbReference type="GO" id="GO:0005840">
    <property type="term" value="C:ribosome"/>
    <property type="evidence" value="ECO:0007669"/>
    <property type="project" value="InterPro"/>
</dbReference>
<comment type="caution">
    <text evidence="2">The sequence shown here is derived from an EMBL/GenBank/DDBJ whole genome shotgun (WGS) entry which is preliminary data.</text>
</comment>
<dbReference type="EMBL" id="CAJPDS010000004">
    <property type="protein sequence ID" value="CAF9905794.1"/>
    <property type="molecule type" value="Genomic_DNA"/>
</dbReference>
<evidence type="ECO:0000256" key="1">
    <source>
        <dbReference type="SAM" id="MobiDB-lite"/>
    </source>
</evidence>
<accession>A0A8H3EFX5</accession>
<evidence type="ECO:0000313" key="2">
    <source>
        <dbReference type="EMBL" id="CAF9905794.1"/>
    </source>
</evidence>
<dbReference type="GO" id="GO:0003735">
    <property type="term" value="F:structural constituent of ribosome"/>
    <property type="evidence" value="ECO:0007669"/>
    <property type="project" value="InterPro"/>
</dbReference>
<feature type="compositionally biased region" description="Low complexity" evidence="1">
    <location>
        <begin position="27"/>
        <end position="40"/>
    </location>
</feature>
<dbReference type="OrthoDB" id="10265903at2759"/>
<dbReference type="InterPro" id="IPR000473">
    <property type="entry name" value="Ribosomal_bL36"/>
</dbReference>
<keyword evidence="3" id="KW-1185">Reference proteome</keyword>
<dbReference type="GO" id="GO:0006412">
    <property type="term" value="P:translation"/>
    <property type="evidence" value="ECO:0007669"/>
    <property type="project" value="InterPro"/>
</dbReference>
<reference evidence="2" key="1">
    <citation type="submission" date="2021-03" db="EMBL/GenBank/DDBJ databases">
        <authorList>
            <person name="Tagirdzhanova G."/>
        </authorList>
    </citation>
    <scope>NUCLEOTIDE SEQUENCE</scope>
</reference>
<protein>
    <submittedName>
        <fullName evidence="2">Uncharacterized protein</fullName>
    </submittedName>
</protein>
<dbReference type="NCBIfam" id="TIGR01022">
    <property type="entry name" value="rpmJ_bact"/>
    <property type="match status" value="1"/>
</dbReference>
<organism evidence="2 3">
    <name type="scientific">Heterodermia speciosa</name>
    <dbReference type="NCBI Taxonomy" id="116794"/>
    <lineage>
        <taxon>Eukaryota</taxon>
        <taxon>Fungi</taxon>
        <taxon>Dikarya</taxon>
        <taxon>Ascomycota</taxon>
        <taxon>Pezizomycotina</taxon>
        <taxon>Lecanoromycetes</taxon>
        <taxon>OSLEUM clade</taxon>
        <taxon>Lecanoromycetidae</taxon>
        <taxon>Caliciales</taxon>
        <taxon>Physciaceae</taxon>
        <taxon>Heterodermia</taxon>
    </lineage>
</organism>
<dbReference type="Proteomes" id="UP000664521">
    <property type="component" value="Unassembled WGS sequence"/>
</dbReference>
<dbReference type="AlphaFoldDB" id="A0A8H3EFX5"/>
<evidence type="ECO:0000313" key="3">
    <source>
        <dbReference type="Proteomes" id="UP000664521"/>
    </source>
</evidence>